<name>A0A7V4E388_UNCW3</name>
<dbReference type="EMBL" id="DTDP01000072">
    <property type="protein sequence ID" value="HGK53717.1"/>
    <property type="molecule type" value="Genomic_DNA"/>
</dbReference>
<gene>
    <name evidence="2" type="ORF">ENU72_01675</name>
</gene>
<feature type="transmembrane region" description="Helical" evidence="1">
    <location>
        <begin position="250"/>
        <end position="269"/>
    </location>
</feature>
<comment type="caution">
    <text evidence="2">The sequence shown here is derived from an EMBL/GenBank/DDBJ whole genome shotgun (WGS) entry which is preliminary data.</text>
</comment>
<evidence type="ECO:0000313" key="2">
    <source>
        <dbReference type="EMBL" id="HGK53717.1"/>
    </source>
</evidence>
<dbReference type="AlphaFoldDB" id="A0A7V4E388"/>
<sequence>MKEFFEKISKIDRRIIYLLVFISITIPLLIKKGFEFEALPEVKNAYEFIEKLPTGSRVLISIDYDAASMPELQPLLEVMLVHLFKKDLKVIMMGHWPLGLPLGQIALEKIAKEMKKEYGRDYVFLGYRPGIAAVMLNMGKEIRMVFDVDYKGTPIDSLPLMKNVHNYNDIALLIGFEAGAVGDYWVQFAQARYGQKIILTSTAVVAPDLYPYFQAKQIEGLIGGLRGAADYENLLKRRGFAYSGMTAQTIIHVIILIFIIIGNIGFIALRRIK</sequence>
<evidence type="ECO:0000256" key="1">
    <source>
        <dbReference type="SAM" id="Phobius"/>
    </source>
</evidence>
<keyword evidence="1" id="KW-1133">Transmembrane helix</keyword>
<keyword evidence="1" id="KW-0472">Membrane</keyword>
<organism evidence="2">
    <name type="scientific">candidate division WOR-3 bacterium</name>
    <dbReference type="NCBI Taxonomy" id="2052148"/>
    <lineage>
        <taxon>Bacteria</taxon>
        <taxon>Bacteria division WOR-3</taxon>
    </lineage>
</organism>
<feature type="transmembrane region" description="Helical" evidence="1">
    <location>
        <begin position="15"/>
        <end position="34"/>
    </location>
</feature>
<reference evidence="2" key="1">
    <citation type="journal article" date="2020" name="mSystems">
        <title>Genome- and Community-Level Interaction Insights into Carbon Utilization and Element Cycling Functions of Hydrothermarchaeota in Hydrothermal Sediment.</title>
        <authorList>
            <person name="Zhou Z."/>
            <person name="Liu Y."/>
            <person name="Xu W."/>
            <person name="Pan J."/>
            <person name="Luo Z.H."/>
            <person name="Li M."/>
        </authorList>
    </citation>
    <scope>NUCLEOTIDE SEQUENCE [LARGE SCALE GENOMIC DNA]</scope>
    <source>
        <strain evidence="2">SpSt-695</strain>
    </source>
</reference>
<protein>
    <submittedName>
        <fullName evidence="2">Uncharacterized protein</fullName>
    </submittedName>
</protein>
<accession>A0A7V4E388</accession>
<keyword evidence="1" id="KW-0812">Transmembrane</keyword>
<proteinExistence type="predicted"/>